<keyword evidence="4" id="KW-0804">Transcription</keyword>
<dbReference type="PRINTS" id="PR00039">
    <property type="entry name" value="HTHLYSR"/>
</dbReference>
<dbReference type="PANTHER" id="PTHR30126:SF5">
    <property type="entry name" value="HTH-TYPE TRANSCRIPTIONAL ACTIVATOR CMPR"/>
    <property type="match status" value="1"/>
</dbReference>
<evidence type="ECO:0000313" key="7">
    <source>
        <dbReference type="Proteomes" id="UP000238169"/>
    </source>
</evidence>
<keyword evidence="2" id="KW-0805">Transcription regulation</keyword>
<feature type="domain" description="HTH lysR-type" evidence="5">
    <location>
        <begin position="33"/>
        <end position="90"/>
    </location>
</feature>
<dbReference type="SUPFAM" id="SSF46785">
    <property type="entry name" value="Winged helix' DNA-binding domain"/>
    <property type="match status" value="1"/>
</dbReference>
<name>A0A2U3ICC4_9BURK</name>
<dbReference type="PANTHER" id="PTHR30126">
    <property type="entry name" value="HTH-TYPE TRANSCRIPTIONAL REGULATOR"/>
    <property type="match status" value="1"/>
</dbReference>
<dbReference type="SUPFAM" id="SSF53850">
    <property type="entry name" value="Periplasmic binding protein-like II"/>
    <property type="match status" value="1"/>
</dbReference>
<organism evidence="6 7">
    <name type="scientific">Caballeronia novacaledonica</name>
    <dbReference type="NCBI Taxonomy" id="1544861"/>
    <lineage>
        <taxon>Bacteria</taxon>
        <taxon>Pseudomonadati</taxon>
        <taxon>Pseudomonadota</taxon>
        <taxon>Betaproteobacteria</taxon>
        <taxon>Burkholderiales</taxon>
        <taxon>Burkholderiaceae</taxon>
        <taxon>Caballeronia</taxon>
    </lineage>
</organism>
<evidence type="ECO:0000256" key="2">
    <source>
        <dbReference type="ARBA" id="ARBA00023015"/>
    </source>
</evidence>
<dbReference type="Gene3D" id="1.10.10.10">
    <property type="entry name" value="Winged helix-like DNA-binding domain superfamily/Winged helix DNA-binding domain"/>
    <property type="match status" value="1"/>
</dbReference>
<proteinExistence type="inferred from homology"/>
<sequence>MLFCWGISPDCIKAKPGRPRHPQKPFVNFIRSLTLRQLQIFVIASRCPSFARAAEELHLTQPAVSMQIHQLEEAIGLPLFERVARRLALTEAGERLSHHAARILGEIKDAEDAMMSLTQADSGSIAVSIVSSATYFAPKLLALYRQQYPKVDVHFSVGNRETLLRLLQDNATDLAIMGRPPPELGTTVEPLAWHPHVIVAPLSHPLRHAKAFDLQELANDTFLLREPGSGTRAVVEHVFRQNLFVPARSVTLGSNETIKQAVMAGMGISLISLHTLSLELRTGEIAVLDVNGTPVERTWQLVHSRSKKLSPTCLAFRRFLLEHAEPFLEREYAQFGLRRSGRLAEAGSVR</sequence>
<accession>A0A2U3ICC4</accession>
<dbReference type="Pfam" id="PF00126">
    <property type="entry name" value="HTH_1"/>
    <property type="match status" value="1"/>
</dbReference>
<dbReference type="InterPro" id="IPR036390">
    <property type="entry name" value="WH_DNA-bd_sf"/>
</dbReference>
<reference evidence="7" key="1">
    <citation type="submission" date="2018-01" db="EMBL/GenBank/DDBJ databases">
        <authorList>
            <person name="Peeters C."/>
        </authorList>
    </citation>
    <scope>NUCLEOTIDE SEQUENCE [LARGE SCALE GENOMIC DNA]</scope>
</reference>
<dbReference type="FunFam" id="1.10.10.10:FF:000001">
    <property type="entry name" value="LysR family transcriptional regulator"/>
    <property type="match status" value="1"/>
</dbReference>
<comment type="similarity">
    <text evidence="1">Belongs to the LysR transcriptional regulatory family.</text>
</comment>
<keyword evidence="7" id="KW-1185">Reference proteome</keyword>
<evidence type="ECO:0000256" key="4">
    <source>
        <dbReference type="ARBA" id="ARBA00023163"/>
    </source>
</evidence>
<evidence type="ECO:0000256" key="3">
    <source>
        <dbReference type="ARBA" id="ARBA00023125"/>
    </source>
</evidence>
<dbReference type="AlphaFoldDB" id="A0A2U3ICC4"/>
<dbReference type="InterPro" id="IPR036388">
    <property type="entry name" value="WH-like_DNA-bd_sf"/>
</dbReference>
<evidence type="ECO:0000313" key="6">
    <source>
        <dbReference type="EMBL" id="SPB17852.1"/>
    </source>
</evidence>
<dbReference type="CDD" id="cd08419">
    <property type="entry name" value="PBP2_CbbR_RubisCO_like"/>
    <property type="match status" value="1"/>
</dbReference>
<evidence type="ECO:0000256" key="1">
    <source>
        <dbReference type="ARBA" id="ARBA00009437"/>
    </source>
</evidence>
<evidence type="ECO:0000259" key="5">
    <source>
        <dbReference type="PROSITE" id="PS50931"/>
    </source>
</evidence>
<dbReference type="InterPro" id="IPR005119">
    <property type="entry name" value="LysR_subst-bd"/>
</dbReference>
<protein>
    <submittedName>
        <fullName evidence="6">LysR family transcriptional regulator</fullName>
    </submittedName>
</protein>
<dbReference type="Proteomes" id="UP000238169">
    <property type="component" value="Unassembled WGS sequence"/>
</dbReference>
<keyword evidence="3" id="KW-0238">DNA-binding</keyword>
<dbReference type="InterPro" id="IPR000847">
    <property type="entry name" value="LysR_HTH_N"/>
</dbReference>
<gene>
    <name evidence="6" type="ORF">NOV72_05055</name>
</gene>
<dbReference type="PROSITE" id="PS50931">
    <property type="entry name" value="HTH_LYSR"/>
    <property type="match status" value="1"/>
</dbReference>
<dbReference type="Gene3D" id="3.40.190.290">
    <property type="match status" value="1"/>
</dbReference>
<dbReference type="Pfam" id="PF03466">
    <property type="entry name" value="LysR_substrate"/>
    <property type="match status" value="1"/>
</dbReference>
<dbReference type="GO" id="GO:0000976">
    <property type="term" value="F:transcription cis-regulatory region binding"/>
    <property type="evidence" value="ECO:0007669"/>
    <property type="project" value="TreeGrafter"/>
</dbReference>
<dbReference type="GO" id="GO:0003700">
    <property type="term" value="F:DNA-binding transcription factor activity"/>
    <property type="evidence" value="ECO:0007669"/>
    <property type="project" value="InterPro"/>
</dbReference>
<dbReference type="EMBL" id="OGTP01000023">
    <property type="protein sequence ID" value="SPB17852.1"/>
    <property type="molecule type" value="Genomic_DNA"/>
</dbReference>